<dbReference type="GO" id="GO:0016787">
    <property type="term" value="F:hydrolase activity"/>
    <property type="evidence" value="ECO:0007669"/>
    <property type="project" value="UniProtKB-KW"/>
</dbReference>
<evidence type="ECO:0000256" key="3">
    <source>
        <dbReference type="ARBA" id="ARBA00022723"/>
    </source>
</evidence>
<dbReference type="PANTHER" id="PTHR30555:SF0">
    <property type="entry name" value="CATALASE-PEROXIDASE"/>
    <property type="match status" value="1"/>
</dbReference>
<evidence type="ECO:0000256" key="5">
    <source>
        <dbReference type="ARBA" id="ARBA00023002"/>
    </source>
</evidence>
<proteinExistence type="inferred from homology"/>
<accession>A0A9P1GVF5</accession>
<gene>
    <name evidence="12" type="primary">katG</name>
    <name evidence="18" type="ORF">PPNO1_LOCUS569</name>
</gene>
<feature type="region of interest" description="Disordered" evidence="14">
    <location>
        <begin position="1188"/>
        <end position="1210"/>
    </location>
</feature>
<dbReference type="PROSITE" id="PS50126">
    <property type="entry name" value="S1"/>
    <property type="match status" value="1"/>
</dbReference>
<dbReference type="GO" id="GO:0032991">
    <property type="term" value="C:protein-containing complex"/>
    <property type="evidence" value="ECO:0007669"/>
    <property type="project" value="UniProtKB-ARBA"/>
</dbReference>
<keyword evidence="1 12" id="KW-0575">Peroxidase</keyword>
<evidence type="ECO:0000256" key="8">
    <source>
        <dbReference type="ARBA" id="ARBA00023324"/>
    </source>
</evidence>
<dbReference type="OrthoDB" id="407695at2759"/>
<evidence type="ECO:0000256" key="6">
    <source>
        <dbReference type="ARBA" id="ARBA00023004"/>
    </source>
</evidence>
<keyword evidence="3 12" id="KW-0479">Metal-binding</keyword>
<dbReference type="InterPro" id="IPR019794">
    <property type="entry name" value="Peroxidases_AS"/>
</dbReference>
<dbReference type="InterPro" id="IPR010255">
    <property type="entry name" value="Haem_peroxidase_sf"/>
</dbReference>
<dbReference type="NCBIfam" id="TIGR00198">
    <property type="entry name" value="cat_per_HPI"/>
    <property type="match status" value="1"/>
</dbReference>
<dbReference type="InterPro" id="IPR014001">
    <property type="entry name" value="Helicase_ATP-bd"/>
</dbReference>
<comment type="catalytic activity">
    <reaction evidence="10 12 13">
        <text>H2O2 + AH2 = A + 2 H2O</text>
        <dbReference type="Rhea" id="RHEA:30275"/>
        <dbReference type="ChEBI" id="CHEBI:13193"/>
        <dbReference type="ChEBI" id="CHEBI:15377"/>
        <dbReference type="ChEBI" id="CHEBI:16240"/>
        <dbReference type="ChEBI" id="CHEBI:17499"/>
        <dbReference type="EC" id="1.11.1.21"/>
    </reaction>
</comment>
<dbReference type="PANTHER" id="PTHR30555">
    <property type="entry name" value="HYDROPEROXIDASE I, BIFUNCTIONAL CATALASE-PEROXIDASE"/>
    <property type="match status" value="1"/>
</dbReference>
<dbReference type="InterPro" id="IPR003029">
    <property type="entry name" value="S1_domain"/>
</dbReference>
<dbReference type="PROSITE" id="PS00436">
    <property type="entry name" value="PEROXIDASE_2"/>
    <property type="match status" value="1"/>
</dbReference>
<dbReference type="PRINTS" id="PR00458">
    <property type="entry name" value="PEROXIDASE"/>
</dbReference>
<comment type="caution">
    <text evidence="18">The sequence shown here is derived from an EMBL/GenBank/DDBJ whole genome shotgun (WGS) entry which is preliminary data.</text>
</comment>
<dbReference type="FunFam" id="2.40.50.140:FF:000061">
    <property type="entry name" value="ATP-dependent RNA helicase DHX8"/>
    <property type="match status" value="1"/>
</dbReference>
<evidence type="ECO:0000256" key="11">
    <source>
        <dbReference type="ARBA" id="ARBA00074141"/>
    </source>
</evidence>
<comment type="similarity">
    <text evidence="12 13">Belongs to the peroxidase family. Peroxidase/catalase subfamily.</text>
</comment>
<evidence type="ECO:0000259" key="17">
    <source>
        <dbReference type="PROSITE" id="PS51192"/>
    </source>
</evidence>
<dbReference type="SMART" id="SM00487">
    <property type="entry name" value="DEXDc"/>
    <property type="match status" value="1"/>
</dbReference>
<dbReference type="NCBIfam" id="NF011635">
    <property type="entry name" value="PRK15061.1"/>
    <property type="match status" value="1"/>
</dbReference>
<comment type="cofactor">
    <cofactor evidence="12">
        <name>heme b</name>
        <dbReference type="ChEBI" id="CHEBI:60344"/>
    </cofactor>
    <text evidence="12">Binds 1 heme b (iron(II)-protoporphyrin IX) group per monomer.</text>
</comment>
<dbReference type="CDD" id="cd00649">
    <property type="entry name" value="catalase_peroxidase_1"/>
    <property type="match status" value="1"/>
</dbReference>
<keyword evidence="5 12" id="KW-0560">Oxidoreductase</keyword>
<comment type="PTM">
    <text evidence="12">Formation of the three residue Trp-Tyr-Met cross-link is important for the catalase, but not the peroxidase activity of the enzyme.</text>
</comment>
<protein>
    <recommendedName>
        <fullName evidence="11 12">Catalase-peroxidase</fullName>
        <shortName evidence="12">CP</shortName>
        <ecNumber evidence="12 13">1.11.1.21</ecNumber>
    </recommendedName>
    <alternativeName>
        <fullName evidence="12">Peroxidase/catalase</fullName>
    </alternativeName>
</protein>
<dbReference type="CDD" id="cd05684">
    <property type="entry name" value="S1_DHX8_helicase"/>
    <property type="match status" value="1"/>
</dbReference>
<evidence type="ECO:0000259" key="15">
    <source>
        <dbReference type="PROSITE" id="PS50126"/>
    </source>
</evidence>
<dbReference type="EC" id="1.11.1.21" evidence="12 13"/>
<dbReference type="Gene3D" id="1.10.420.10">
    <property type="entry name" value="Peroxidase, domain 2"/>
    <property type="match status" value="2"/>
</dbReference>
<feature type="compositionally biased region" description="Basic and acidic residues" evidence="14">
    <location>
        <begin position="884"/>
        <end position="904"/>
    </location>
</feature>
<evidence type="ECO:0000259" key="16">
    <source>
        <dbReference type="PROSITE" id="PS50873"/>
    </source>
</evidence>
<evidence type="ECO:0000256" key="2">
    <source>
        <dbReference type="ARBA" id="ARBA00022617"/>
    </source>
</evidence>
<feature type="region of interest" description="Disordered" evidence="14">
    <location>
        <begin position="874"/>
        <end position="980"/>
    </location>
</feature>
<evidence type="ECO:0000256" key="9">
    <source>
        <dbReference type="ARBA" id="ARBA00049145"/>
    </source>
</evidence>
<dbReference type="EMBL" id="CALLCH030000001">
    <property type="protein sequence ID" value="CAI4210769.1"/>
    <property type="molecule type" value="Genomic_DNA"/>
</dbReference>
<keyword evidence="7" id="KW-0507">mRNA processing</keyword>
<dbReference type="Gene3D" id="1.10.520.10">
    <property type="match status" value="2"/>
</dbReference>
<dbReference type="GO" id="GO:0020037">
    <property type="term" value="F:heme binding"/>
    <property type="evidence" value="ECO:0007669"/>
    <property type="project" value="InterPro"/>
</dbReference>
<dbReference type="InterPro" id="IPR027417">
    <property type="entry name" value="P-loop_NTPase"/>
</dbReference>
<dbReference type="GO" id="GO:0070301">
    <property type="term" value="P:cellular response to hydrogen peroxide"/>
    <property type="evidence" value="ECO:0007669"/>
    <property type="project" value="TreeGrafter"/>
</dbReference>
<dbReference type="CDD" id="cd08200">
    <property type="entry name" value="catalase_peroxidase_2"/>
    <property type="match status" value="1"/>
</dbReference>
<dbReference type="InterPro" id="IPR012340">
    <property type="entry name" value="NA-bd_OB-fold"/>
</dbReference>
<dbReference type="FunFam" id="3.40.50.300:FF:000191">
    <property type="entry name" value="Pre-mRNA-splicing factor ATP-dependent RNA helicase"/>
    <property type="match status" value="1"/>
</dbReference>
<keyword evidence="7" id="KW-0508">mRNA splicing</keyword>
<evidence type="ECO:0000313" key="18">
    <source>
        <dbReference type="EMBL" id="CAI4210769.1"/>
    </source>
</evidence>
<dbReference type="SMART" id="SM00316">
    <property type="entry name" value="S1"/>
    <property type="match status" value="1"/>
</dbReference>
<dbReference type="InterPro" id="IPR000763">
    <property type="entry name" value="Catalase_peroxidase"/>
</dbReference>
<feature type="cross-link" description="Tryptophyl-tyrosyl-methioninium (Tyr-Met) (with Trp-92)" evidence="12">
    <location>
        <begin position="244"/>
        <end position="270"/>
    </location>
</feature>
<keyword evidence="8 12" id="KW-0376">Hydrogen peroxide</keyword>
<dbReference type="InterPro" id="IPR011545">
    <property type="entry name" value="DEAD/DEAH_box_helicase_dom"/>
</dbReference>
<feature type="active site" description="Proton acceptor" evidence="12">
    <location>
        <position position="93"/>
    </location>
</feature>
<sequence length="1490" mass="164428">MTEGKCPVQHGFTADSGTKNTDWWPGSLHLNILRQNDQASNPLGPNFDYAEAFKSLDYFALKKDIKAIMTESQDWWPADFGHYGGLFVRMAWHSAGTYRVFDGRGGGGDVRNPDFWPTTLCPLNSWPDNVSLDKARRLLWPIKQKYGNKISWADLLLLTGNVALESMGFKTFGFAGGRPDTWQADEAVYWGNEKTWLGNEARYKEGVKGLGQQGVLPSDEKNNGSTHSRDLAKPLAAAHMGLIYVNPEGPDGNPDPVLAAQDIRDTFARMAMDDEETVALIAGGHTFGKTHGAGPSSHVGPEPEAASLEQQGLGWSSTYGTGKGTHTITSGLEVTWTKTPVKWSHDFFEYLFKFDWELTKSPAGAWQWQAKNAPATTPDAFDANKKHVPTMLTTDLSLRYDPIYAKISRRFLENPDQFADAFGRAWFKLLHRDLGPRARYLGPEVPAEVLSWQDHIPNVDHPLVDERDIAAIKKEILKSGIDQSKFISAAWASASTFRNSDKRGGANGARIRLAPQKDWEVNNPAQLAEVLGFLEGLKKSFDSSAAGGKKVSIADLIVLAGSACVEKAARDAGVDIAVPFTPGRADASQELTDVQSFQNLRPFADGFRNYGNSTQEVKAEHFLVDRAQLLTLNAPEMTAIVGGLRVLGTNWDGSSHGVFTKRRGVLTNDFFVNLLTMDTEWKSKFGGELYEGFDRKTGQQKWTATRFDLVFGSHAELRAVAEVYGQADGLPKFVGDFVQAWTKVMNLDRFDLKGKPQPQFKAASHLEDDGTAALLAVSLGQNELLDDDGLYSVTLKMDDLLQLEQFALASKVQTEINNHTGVSDKTLAEFIIAQRLECEDLNGFKEQLKTIGAEFPTSLVESIDRLCISLHPKLKRQKAGTTKTENDGHDEQDRPTRSAAEKSKLFSGLALPDKQPPFDGPGSAMDDTLAQLENLGAADPANRKNRRGSAREAPKTIAIDTRGRETAGNETDPASDRRPRYAELDPAPVLDKIYDGKVTGIKDFGAFVTLQGVKGRSDGLVHISRLVDGRRVGSPSEVVSMGQFVKVKVVTIEGSRVGLSMKDVDQHTGEDLNAPEPLPAFGTGANMEAIGSRHGFVEPTPTFRNPHPPKHKKQLTDSDRWEIRQLIRSGVAKASDFPELEEETKISANREDHGMELEEDVDIESLELSPIRVVKAPDGSMNRAAVTGSSLVRDRKEARQQEADVEAHAAPRKDLSAQWNDPMADPDKRTFASELRTARINAKSEAVPEWKTVIHTKNQSFGKRTNLSIKDQRESLPVFSFRTQLIKAVHENQILIVVGETGSGKTTQLTQYLAEAGFANDGIIGCTQPRRVAAMSVAKRVAEEVGCKLGEEVGYTVRFDDCTSASTRIKYMTDGMLQREILMDGDLKRYSAIMLDEAHERTIATDVLFALLKKTVKRRPDLKIIVTSATLDADKFSSYFNECPIFTIPGRTFPVEILYSREPESDYLEAALLTVMQIHLTEPKGDILLF</sequence>
<evidence type="ECO:0000256" key="7">
    <source>
        <dbReference type="ARBA" id="ARBA00023187"/>
    </source>
</evidence>
<evidence type="ECO:0000256" key="13">
    <source>
        <dbReference type="RuleBase" id="RU003451"/>
    </source>
</evidence>
<reference evidence="18" key="1">
    <citation type="submission" date="2022-11" db="EMBL/GenBank/DDBJ databases">
        <authorList>
            <person name="Scott C."/>
            <person name="Bruce N."/>
        </authorList>
    </citation>
    <scope>NUCLEOTIDE SEQUENCE</scope>
</reference>
<dbReference type="GO" id="GO:0000398">
    <property type="term" value="P:mRNA splicing, via spliceosome"/>
    <property type="evidence" value="ECO:0007669"/>
    <property type="project" value="UniProtKB-ARBA"/>
</dbReference>
<dbReference type="PROSITE" id="PS00435">
    <property type="entry name" value="PEROXIDASE_1"/>
    <property type="match status" value="1"/>
</dbReference>
<dbReference type="Gene3D" id="2.40.50.140">
    <property type="entry name" value="Nucleic acid-binding proteins"/>
    <property type="match status" value="1"/>
</dbReference>
<dbReference type="InterPro" id="IPR019793">
    <property type="entry name" value="Peroxidases_heam-ligand_BS"/>
</dbReference>
<dbReference type="PROSITE" id="PS00690">
    <property type="entry name" value="DEAH_ATP_HELICASE"/>
    <property type="match status" value="1"/>
</dbReference>
<dbReference type="SUPFAM" id="SSF52540">
    <property type="entry name" value="P-loop containing nucleoside triphosphate hydrolases"/>
    <property type="match status" value="1"/>
</dbReference>
<comment type="catalytic activity">
    <reaction evidence="9 12 13">
        <text>2 H2O2 = O2 + 2 H2O</text>
        <dbReference type="Rhea" id="RHEA:20309"/>
        <dbReference type="ChEBI" id="CHEBI:15377"/>
        <dbReference type="ChEBI" id="CHEBI:15379"/>
        <dbReference type="ChEBI" id="CHEBI:16240"/>
        <dbReference type="EC" id="1.11.1.21"/>
    </reaction>
</comment>
<evidence type="ECO:0000313" key="19">
    <source>
        <dbReference type="Proteomes" id="UP000838763"/>
    </source>
</evidence>
<feature type="binding site" description="axial binding residue" evidence="12">
    <location>
        <position position="285"/>
    </location>
    <ligand>
        <name>heme</name>
        <dbReference type="ChEBI" id="CHEBI:30413"/>
    </ligand>
    <ligandPart>
        <name>Fe</name>
        <dbReference type="ChEBI" id="CHEBI:18248"/>
    </ligandPart>
</feature>
<feature type="compositionally biased region" description="Basic and acidic residues" evidence="14">
    <location>
        <begin position="1192"/>
        <end position="1210"/>
    </location>
</feature>
<dbReference type="Gene3D" id="3.40.50.300">
    <property type="entry name" value="P-loop containing nucleotide triphosphate hydrolases"/>
    <property type="match status" value="2"/>
</dbReference>
<dbReference type="PROSITE" id="PS50873">
    <property type="entry name" value="PEROXIDASE_4"/>
    <property type="match status" value="1"/>
</dbReference>
<dbReference type="InterPro" id="IPR049621">
    <property type="entry name" value="S1_DHX8_helicase"/>
</dbReference>
<name>A0A9P1GVF5_9PEZI</name>
<dbReference type="GO" id="GO:0003676">
    <property type="term" value="F:nucleic acid binding"/>
    <property type="evidence" value="ECO:0007669"/>
    <property type="project" value="InterPro"/>
</dbReference>
<dbReference type="GO" id="GO:0042744">
    <property type="term" value="P:hydrogen peroxide catabolic process"/>
    <property type="evidence" value="ECO:0007669"/>
    <property type="project" value="UniProtKB-KW"/>
</dbReference>
<dbReference type="SUPFAM" id="SSF48113">
    <property type="entry name" value="Heme-dependent peroxidases"/>
    <property type="match status" value="2"/>
</dbReference>
<dbReference type="GO" id="GO:0046872">
    <property type="term" value="F:metal ion binding"/>
    <property type="evidence" value="ECO:0007669"/>
    <property type="project" value="UniProtKB-KW"/>
</dbReference>
<organism evidence="18 19">
    <name type="scientific">Parascedosporium putredinis</name>
    <dbReference type="NCBI Taxonomy" id="1442378"/>
    <lineage>
        <taxon>Eukaryota</taxon>
        <taxon>Fungi</taxon>
        <taxon>Dikarya</taxon>
        <taxon>Ascomycota</taxon>
        <taxon>Pezizomycotina</taxon>
        <taxon>Sordariomycetes</taxon>
        <taxon>Hypocreomycetidae</taxon>
        <taxon>Microascales</taxon>
        <taxon>Microascaceae</taxon>
        <taxon>Parascedosporium</taxon>
    </lineage>
</organism>
<dbReference type="HAMAP" id="MF_01961">
    <property type="entry name" value="Catal_peroxid"/>
    <property type="match status" value="1"/>
</dbReference>
<feature type="domain" description="Plant heme peroxidase family profile" evidence="16">
    <location>
        <begin position="132"/>
        <end position="449"/>
    </location>
</feature>
<dbReference type="InterPro" id="IPR002016">
    <property type="entry name" value="Haem_peroxidase"/>
</dbReference>
<dbReference type="InterPro" id="IPR002464">
    <property type="entry name" value="DNA/RNA_helicase_DEAH_CS"/>
</dbReference>
<evidence type="ECO:0000256" key="14">
    <source>
        <dbReference type="SAM" id="MobiDB-lite"/>
    </source>
</evidence>
<comment type="caution">
    <text evidence="12">Lacks conserved residue(s) required for the propagation of feature annotation.</text>
</comment>
<feature type="domain" description="Helicase ATP-binding" evidence="17">
    <location>
        <begin position="1286"/>
        <end position="1449"/>
    </location>
</feature>
<dbReference type="Pfam" id="PF00270">
    <property type="entry name" value="DEAD"/>
    <property type="match status" value="1"/>
</dbReference>
<feature type="region of interest" description="Disordered" evidence="14">
    <location>
        <begin position="289"/>
        <end position="316"/>
    </location>
</feature>
<dbReference type="PROSITE" id="PS51192">
    <property type="entry name" value="HELICASE_ATP_BIND_1"/>
    <property type="match status" value="1"/>
</dbReference>
<evidence type="ECO:0000256" key="12">
    <source>
        <dbReference type="HAMAP-Rule" id="MF_03108"/>
    </source>
</evidence>
<feature type="domain" description="S1 motif" evidence="15">
    <location>
        <begin position="991"/>
        <end position="1062"/>
    </location>
</feature>
<dbReference type="Pfam" id="PF00575">
    <property type="entry name" value="S1"/>
    <property type="match status" value="1"/>
</dbReference>
<dbReference type="SUPFAM" id="SSF50249">
    <property type="entry name" value="Nucleic acid-binding proteins"/>
    <property type="match status" value="1"/>
</dbReference>
<evidence type="ECO:0000256" key="1">
    <source>
        <dbReference type="ARBA" id="ARBA00022559"/>
    </source>
</evidence>
<dbReference type="GO" id="GO:0005829">
    <property type="term" value="C:cytosol"/>
    <property type="evidence" value="ECO:0007669"/>
    <property type="project" value="TreeGrafter"/>
</dbReference>
<keyword evidence="2 12" id="KW-0349">Heme</keyword>
<dbReference type="FunFam" id="1.10.420.10:FF:000004">
    <property type="entry name" value="Catalase-peroxidase"/>
    <property type="match status" value="1"/>
</dbReference>
<evidence type="ECO:0000256" key="4">
    <source>
        <dbReference type="ARBA" id="ARBA00022801"/>
    </source>
</evidence>
<keyword evidence="4" id="KW-0378">Hydrolase</keyword>
<dbReference type="Proteomes" id="UP000838763">
    <property type="component" value="Unassembled WGS sequence"/>
</dbReference>
<dbReference type="FunFam" id="1.10.520.10:FF:000002">
    <property type="entry name" value="Catalase-peroxidase"/>
    <property type="match status" value="1"/>
</dbReference>
<keyword evidence="6 12" id="KW-0408">Iron</keyword>
<dbReference type="Pfam" id="PF00141">
    <property type="entry name" value="peroxidase"/>
    <property type="match status" value="2"/>
</dbReference>
<dbReference type="FunFam" id="1.10.420.10:FF:000002">
    <property type="entry name" value="Catalase-peroxidase"/>
    <property type="match status" value="1"/>
</dbReference>
<dbReference type="GO" id="GO:0004096">
    <property type="term" value="F:catalase activity"/>
    <property type="evidence" value="ECO:0007669"/>
    <property type="project" value="UniProtKB-UniRule"/>
</dbReference>
<dbReference type="GO" id="GO:0005524">
    <property type="term" value="F:ATP binding"/>
    <property type="evidence" value="ECO:0007669"/>
    <property type="project" value="InterPro"/>
</dbReference>
<dbReference type="PRINTS" id="PR00460">
    <property type="entry name" value="BPEROXIDASE"/>
</dbReference>
<keyword evidence="19" id="KW-1185">Reference proteome</keyword>
<feature type="site" description="Transition state stabilizer" evidence="12">
    <location>
        <position position="89"/>
    </location>
</feature>
<evidence type="ECO:0000256" key="10">
    <source>
        <dbReference type="ARBA" id="ARBA00051651"/>
    </source>
</evidence>